<evidence type="ECO:0000256" key="5">
    <source>
        <dbReference type="ARBA" id="ARBA00023136"/>
    </source>
</evidence>
<evidence type="ECO:0000256" key="6">
    <source>
        <dbReference type="PROSITE-ProRule" id="PRU00152"/>
    </source>
</evidence>
<dbReference type="InterPro" id="IPR036392">
    <property type="entry name" value="PLAT/LH2_dom_sf"/>
</dbReference>
<organism evidence="9">
    <name type="scientific">Drosophila mojavensis</name>
    <name type="common">Fruit fly</name>
    <dbReference type="NCBI Taxonomy" id="7230"/>
    <lineage>
        <taxon>Eukaryota</taxon>
        <taxon>Metazoa</taxon>
        <taxon>Ecdysozoa</taxon>
        <taxon>Arthropoda</taxon>
        <taxon>Hexapoda</taxon>
        <taxon>Insecta</taxon>
        <taxon>Pterygota</taxon>
        <taxon>Neoptera</taxon>
        <taxon>Endopterygota</taxon>
        <taxon>Diptera</taxon>
        <taxon>Brachycera</taxon>
        <taxon>Muscomorpha</taxon>
        <taxon>Ephydroidea</taxon>
        <taxon>Drosophilidae</taxon>
        <taxon>Drosophila</taxon>
    </lineage>
</organism>
<keyword evidence="5 7" id="KW-0472">Membrane</keyword>
<dbReference type="PROSITE" id="PS50095">
    <property type="entry name" value="PLAT"/>
    <property type="match status" value="1"/>
</dbReference>
<evidence type="ECO:0000256" key="2">
    <source>
        <dbReference type="ARBA" id="ARBA00022692"/>
    </source>
</evidence>
<comment type="subcellular location">
    <subcellularLocation>
        <location evidence="1">Membrane</location>
    </subcellularLocation>
</comment>
<feature type="transmembrane region" description="Helical" evidence="7">
    <location>
        <begin position="1180"/>
        <end position="1198"/>
    </location>
</feature>
<reference evidence="9" key="1">
    <citation type="journal article" date="2008" name="Nature">
        <title>Low conservation of gene content in the Drosophila Y chromosome.</title>
        <authorList>
            <person name="Koerich L.B."/>
            <person name="Wang X."/>
            <person name="Clark A.G."/>
            <person name="Carvalho A.B."/>
        </authorList>
    </citation>
    <scope>NUCLEOTIDE SEQUENCE</scope>
</reference>
<dbReference type="OrthoDB" id="2121937at2759"/>
<dbReference type="GO" id="GO:0005886">
    <property type="term" value="C:plasma membrane"/>
    <property type="evidence" value="ECO:0007669"/>
    <property type="project" value="TreeGrafter"/>
</dbReference>
<comment type="caution">
    <text evidence="6">Lacks conserved residue(s) required for the propagation of feature annotation.</text>
</comment>
<sequence>MRVNQFLVLISLANVTAFIRYDNPYVFVNRVYVNHTIFVIVTLQSLRGVWFLTKVSIEERIIDYFQTNASEHREQLLWYHTASLKQTLNFYGIFTQKNLPYQECFYHVSRANFFKSGFHNVSVLITTIGITSDKLRSSSYTYIDLDENVRCEPQFSIPQCVNADYPVHYEVSDIIVLRAMYTRRCPMDIFTQYYWTVHDSTERRPAFTIPPFTQQGEQSIRFILNIRSTFDLLRSSVAMQTILFSSYPRLYIDVIIKCVTNCKGNRFSNYSHVHLKAHCLSCKSMKITKWMWTVDHNLVSSSKRLLYYVSNKTSIIVYLNMEAIHRYKPSSKYQGSSTLRLERNYGPVHTACYVSPLDGEAIKTLFSIKCTNENALYKPLKYCLSVNSLLITECITDQLIISRLPAASHIEVQVFFNMFISLQVCDNLDVCIIKNIGVNVRQAFIADTEVAVFNFLNRVRYWLKYADWSMSFVMLDQIILRINSKERLLVFTEALAVYQPQTPVQLAHLVQILIKILDHIIPLDDMIVNVLARILHIIESTFKIVIANAEQNTLMDCYYKKMVEAMFEILDKFATEWEYIPKSQCRAESESCLNVDNFRNRLEQMSTLNPQVLEHINNWLHAHWKLNNCLFYMGMGMARRIHPDENAKKKDCRTFLMTMESFDLDLERALVIKSADAMHTLIFTEKLLQELRHLLRNDEVLISIRSHKHSQYWWYPEQDSRTQVLVVNAYTSTAILEKTQQLSEPFQYISKLTTKSCTYQYCKGRRRRRKSIEFDDPVEDVENVIHDNVVSSKEVRMYRTELYGHSVLGVTFTKADIDYRVLLHMTNNPQLNDIETKNTTCLVKSGSKPTALLLRNLCKEARPVYIYIRAENILRNWDSFRETGAYYTFSTEMRSCRIWKFARPEPSWQTILCIPEMNKSVSNGIHCRCNFISDLDADAKPIIAVRMNLKCHLERPVVGRNYEIIICYIVIPIVAIAFLLIQMHRAAFWDKPLYLEDVYSGELCRCGDIIIRISFGGRYHSGSSANIFLLLQSSRGKREIFVHQDPVKTAFNRNCTIFLRLDREFVQLPVRLALGHDNTGTHPHYFCRSIVITDILTEKTQHFRINRWVRTSPGAGSKMHLESTMVLDFATTSPKSIYRWPSRFAIAFELCMGKWYLFQSIIGPWRFGINRNSLSRWERSCIYVGKNFVAICIVIIFFGRAEPILCDPSPKRYNDFNIVVWLCLICLTASCITEILMIIFLRMLSKYN</sequence>
<dbReference type="PANTHER" id="PTHR46730:SF1">
    <property type="entry name" value="PLAT DOMAIN-CONTAINING PROTEIN"/>
    <property type="match status" value="1"/>
</dbReference>
<gene>
    <name evidence="9" type="primary">PRY</name>
</gene>
<evidence type="ECO:0000259" key="8">
    <source>
        <dbReference type="PROSITE" id="PS50095"/>
    </source>
</evidence>
<evidence type="ECO:0000256" key="1">
    <source>
        <dbReference type="ARBA" id="ARBA00004370"/>
    </source>
</evidence>
<dbReference type="AlphaFoldDB" id="B7FF00"/>
<dbReference type="PANTHER" id="PTHR46730">
    <property type="entry name" value="POLYCYSTIN-1"/>
    <property type="match status" value="1"/>
</dbReference>
<keyword evidence="2 7" id="KW-0812">Transmembrane</keyword>
<evidence type="ECO:0000256" key="3">
    <source>
        <dbReference type="ARBA" id="ARBA00022737"/>
    </source>
</evidence>
<proteinExistence type="predicted"/>
<dbReference type="Pfam" id="PF02010">
    <property type="entry name" value="REJ"/>
    <property type="match status" value="1"/>
</dbReference>
<dbReference type="GO" id="GO:0005261">
    <property type="term" value="F:monoatomic cation channel activity"/>
    <property type="evidence" value="ECO:0007669"/>
    <property type="project" value="TreeGrafter"/>
</dbReference>
<dbReference type="InterPro" id="IPR002859">
    <property type="entry name" value="PKD/REJ-like"/>
</dbReference>
<dbReference type="GO" id="GO:0006816">
    <property type="term" value="P:calcium ion transport"/>
    <property type="evidence" value="ECO:0007669"/>
    <property type="project" value="TreeGrafter"/>
</dbReference>
<feature type="transmembrane region" description="Helical" evidence="7">
    <location>
        <begin position="1218"/>
        <end position="1241"/>
    </location>
</feature>
<keyword evidence="3" id="KW-0677">Repeat</keyword>
<dbReference type="Gene3D" id="2.60.60.20">
    <property type="entry name" value="PLAT/LH2 domain"/>
    <property type="match status" value="1"/>
</dbReference>
<dbReference type="Pfam" id="PF01477">
    <property type="entry name" value="PLAT"/>
    <property type="match status" value="1"/>
</dbReference>
<evidence type="ECO:0000313" key="9">
    <source>
        <dbReference type="EMBL" id="DAA06434.1"/>
    </source>
</evidence>
<feature type="transmembrane region" description="Helical" evidence="7">
    <location>
        <begin position="962"/>
        <end position="981"/>
    </location>
</feature>
<dbReference type="EMBL" id="BK006437">
    <property type="protein sequence ID" value="DAA06434.1"/>
    <property type="molecule type" value="Genomic_DNA"/>
</dbReference>
<keyword evidence="4 7" id="KW-1133">Transmembrane helix</keyword>
<dbReference type="SUPFAM" id="SSF49723">
    <property type="entry name" value="Lipase/lipooxygenase domain (PLAT/LH2 domain)"/>
    <property type="match status" value="1"/>
</dbReference>
<accession>B7FF00</accession>
<dbReference type="InterPro" id="IPR001024">
    <property type="entry name" value="PLAT/LH2_dom"/>
</dbReference>
<name>B7FF00_DROMO</name>
<evidence type="ECO:0000256" key="4">
    <source>
        <dbReference type="ARBA" id="ARBA00022989"/>
    </source>
</evidence>
<protein>
    <submittedName>
        <fullName evidence="9">Polycystin-related Y protein</fullName>
    </submittedName>
</protein>
<evidence type="ECO:0000256" key="7">
    <source>
        <dbReference type="SAM" id="Phobius"/>
    </source>
</evidence>
<feature type="domain" description="PLAT" evidence="8">
    <location>
        <begin position="1007"/>
        <end position="1123"/>
    </location>
</feature>